<evidence type="ECO:0000313" key="2">
    <source>
        <dbReference type="EMBL" id="JAH43880.1"/>
    </source>
</evidence>
<feature type="transmembrane region" description="Helical" evidence="1">
    <location>
        <begin position="6"/>
        <end position="27"/>
    </location>
</feature>
<organism evidence="2">
    <name type="scientific">Anguilla anguilla</name>
    <name type="common">European freshwater eel</name>
    <name type="synonym">Muraena anguilla</name>
    <dbReference type="NCBI Taxonomy" id="7936"/>
    <lineage>
        <taxon>Eukaryota</taxon>
        <taxon>Metazoa</taxon>
        <taxon>Chordata</taxon>
        <taxon>Craniata</taxon>
        <taxon>Vertebrata</taxon>
        <taxon>Euteleostomi</taxon>
        <taxon>Actinopterygii</taxon>
        <taxon>Neopterygii</taxon>
        <taxon>Teleostei</taxon>
        <taxon>Anguilliformes</taxon>
        <taxon>Anguillidae</taxon>
        <taxon>Anguilla</taxon>
    </lineage>
</organism>
<keyword evidence="1" id="KW-0472">Membrane</keyword>
<keyword evidence="1" id="KW-1133">Transmembrane helix</keyword>
<reference evidence="2" key="1">
    <citation type="submission" date="2014-11" db="EMBL/GenBank/DDBJ databases">
        <authorList>
            <person name="Amaro Gonzalez C."/>
        </authorList>
    </citation>
    <scope>NUCLEOTIDE SEQUENCE</scope>
</reference>
<proteinExistence type="predicted"/>
<name>A0A0E9STB1_ANGAN</name>
<keyword evidence="1" id="KW-0812">Transmembrane</keyword>
<reference evidence="2" key="2">
    <citation type="journal article" date="2015" name="Fish Shellfish Immunol.">
        <title>Early steps in the European eel (Anguilla anguilla)-Vibrio vulnificus interaction in the gills: Role of the RtxA13 toxin.</title>
        <authorList>
            <person name="Callol A."/>
            <person name="Pajuelo D."/>
            <person name="Ebbesson L."/>
            <person name="Teles M."/>
            <person name="MacKenzie S."/>
            <person name="Amaro C."/>
        </authorList>
    </citation>
    <scope>NUCLEOTIDE SEQUENCE</scope>
</reference>
<evidence type="ECO:0000256" key="1">
    <source>
        <dbReference type="SAM" id="Phobius"/>
    </source>
</evidence>
<accession>A0A0E9STB1</accession>
<dbReference type="EMBL" id="GBXM01064697">
    <property type="protein sequence ID" value="JAH43880.1"/>
    <property type="molecule type" value="Transcribed_RNA"/>
</dbReference>
<protein>
    <submittedName>
        <fullName evidence="2">Uncharacterized protein</fullName>
    </submittedName>
</protein>
<dbReference type="AlphaFoldDB" id="A0A0E9STB1"/>
<sequence>MDWTVRLPVTISTGMVWHLVCLCSFHWRVLKKYYFLPQFHRPFLDVLEV</sequence>